<evidence type="ECO:0000256" key="2">
    <source>
        <dbReference type="SAM" id="SignalP"/>
    </source>
</evidence>
<keyword evidence="4" id="KW-1185">Reference proteome</keyword>
<proteinExistence type="predicted"/>
<evidence type="ECO:0000313" key="3">
    <source>
        <dbReference type="EnsemblMetazoa" id="G8934.1:cds"/>
    </source>
</evidence>
<feature type="signal peptide" evidence="2">
    <location>
        <begin position="1"/>
        <end position="19"/>
    </location>
</feature>
<name>A0A8W8NR57_MAGGI</name>
<protein>
    <submittedName>
        <fullName evidence="3">Uncharacterized protein</fullName>
    </submittedName>
</protein>
<organism evidence="3 4">
    <name type="scientific">Magallana gigas</name>
    <name type="common">Pacific oyster</name>
    <name type="synonym">Crassostrea gigas</name>
    <dbReference type="NCBI Taxonomy" id="29159"/>
    <lineage>
        <taxon>Eukaryota</taxon>
        <taxon>Metazoa</taxon>
        <taxon>Spiralia</taxon>
        <taxon>Lophotrochozoa</taxon>
        <taxon>Mollusca</taxon>
        <taxon>Bivalvia</taxon>
        <taxon>Autobranchia</taxon>
        <taxon>Pteriomorphia</taxon>
        <taxon>Ostreida</taxon>
        <taxon>Ostreoidea</taxon>
        <taxon>Ostreidae</taxon>
        <taxon>Magallana</taxon>
    </lineage>
</organism>
<evidence type="ECO:0000313" key="4">
    <source>
        <dbReference type="Proteomes" id="UP000005408"/>
    </source>
</evidence>
<reference evidence="3" key="1">
    <citation type="submission" date="2022-08" db="UniProtKB">
        <authorList>
            <consortium name="EnsemblMetazoa"/>
        </authorList>
    </citation>
    <scope>IDENTIFICATION</scope>
    <source>
        <strain evidence="3">05x7-T-G4-1.051#20</strain>
    </source>
</reference>
<sequence>MMSPLLVIVGILLPVSTIGRVNHLQGNVYPFPGVAQMAPGVAQVAPVVAQVAAGVAQGASGVAQVSPGALVNPYANYYRMLMQYYQSLNANRNQFIGNPLLNNQNLAMGAITARQQAATIHNVDYNIFKKKKDDYDKYPPNKHDKYPDGHYKDKHPGDYPDGTYKDKHPGDYPDGTYKEHDKYPTDPYDTIYPPGYHHDKHPKDYPHGPHHDKYPEGKYHHKDDKYPTDLYPKDKHRDGKYMGIHTSPHHDIYPHDYNTGDKYSDGKYKETYPSGHMHDKYPNGKKDDHYHKDKYPNEKYMGIHSNYHHDVYPDNKYPDGHYTGYRHDKYPGGKYPDRHYKGSHHDKYPSDYLHDKKHIRPHSHHSRLGGTDSLVEFGLPVSDVGRGIRRGGLTGLFDDVVGVPGRRSRAGGLFSGSIPDQSVGIARGLLDVGPFSSSRRHGHIHLPHKGNDYDNKYPHGPQHKNHNEEQEDVLMEHDKTGEISLQPDYLQIL</sequence>
<feature type="compositionally biased region" description="Basic and acidic residues" evidence="1">
    <location>
        <begin position="132"/>
        <end position="184"/>
    </location>
</feature>
<keyword evidence="2" id="KW-0732">Signal</keyword>
<feature type="region of interest" description="Disordered" evidence="1">
    <location>
        <begin position="132"/>
        <end position="185"/>
    </location>
</feature>
<dbReference type="EnsemblMetazoa" id="G8934.1">
    <property type="protein sequence ID" value="G8934.1:cds"/>
    <property type="gene ID" value="G8934"/>
</dbReference>
<feature type="chain" id="PRO_5036462697" evidence="2">
    <location>
        <begin position="20"/>
        <end position="493"/>
    </location>
</feature>
<accession>A0A8W8NR57</accession>
<dbReference type="Proteomes" id="UP000005408">
    <property type="component" value="Unassembled WGS sequence"/>
</dbReference>
<evidence type="ECO:0000256" key="1">
    <source>
        <dbReference type="SAM" id="MobiDB-lite"/>
    </source>
</evidence>
<dbReference type="AlphaFoldDB" id="A0A8W8NR57"/>